<comment type="caution">
    <text evidence="5">The sequence shown here is derived from an EMBL/GenBank/DDBJ whole genome shotgun (WGS) entry which is preliminary data.</text>
</comment>
<dbReference type="Pfam" id="PF02929">
    <property type="entry name" value="Bgal_small_N"/>
    <property type="match status" value="1"/>
</dbReference>
<evidence type="ECO:0000256" key="1">
    <source>
        <dbReference type="ARBA" id="ARBA00001913"/>
    </source>
</evidence>
<dbReference type="InterPro" id="IPR014718">
    <property type="entry name" value="GH-type_carb-bd"/>
</dbReference>
<dbReference type="EMBL" id="JAHVHU010000012">
    <property type="protein sequence ID" value="MBY5959149.1"/>
    <property type="molecule type" value="Genomic_DNA"/>
</dbReference>
<dbReference type="SUPFAM" id="SSF74650">
    <property type="entry name" value="Galactose mutarotase-like"/>
    <property type="match status" value="1"/>
</dbReference>
<gene>
    <name evidence="5" type="ORF">KUV50_13435</name>
</gene>
<feature type="domain" description="Beta galactosidase small chain/" evidence="4">
    <location>
        <begin position="2"/>
        <end position="39"/>
    </location>
</feature>
<dbReference type="AlphaFoldDB" id="A0A953HQ25"/>
<comment type="subunit">
    <text evidence="2">Monomer.</text>
</comment>
<name>A0A953HQ25_9BACT</name>
<reference evidence="5" key="1">
    <citation type="submission" date="2021-06" db="EMBL/GenBank/DDBJ databases">
        <title>44 bacteria genomes isolated from Dapeng, Shenzhen.</title>
        <authorList>
            <person name="Zheng W."/>
            <person name="Yu S."/>
            <person name="Huang Y."/>
        </authorList>
    </citation>
    <scope>NUCLEOTIDE SEQUENCE</scope>
    <source>
        <strain evidence="5">DP5N28-2</strain>
    </source>
</reference>
<evidence type="ECO:0000256" key="2">
    <source>
        <dbReference type="ARBA" id="ARBA00011245"/>
    </source>
</evidence>
<keyword evidence="6" id="KW-1185">Reference proteome</keyword>
<evidence type="ECO:0000313" key="6">
    <source>
        <dbReference type="Proteomes" id="UP000753961"/>
    </source>
</evidence>
<proteinExistence type="predicted"/>
<keyword evidence="3" id="KW-0106">Calcium</keyword>
<dbReference type="Gene3D" id="2.70.98.10">
    <property type="match status" value="1"/>
</dbReference>
<evidence type="ECO:0000256" key="3">
    <source>
        <dbReference type="ARBA" id="ARBA00022837"/>
    </source>
</evidence>
<comment type="cofactor">
    <cofactor evidence="1">
        <name>Ca(2+)</name>
        <dbReference type="ChEBI" id="CHEBI:29108"/>
    </cofactor>
</comment>
<evidence type="ECO:0000313" key="5">
    <source>
        <dbReference type="EMBL" id="MBY5959149.1"/>
    </source>
</evidence>
<dbReference type="Proteomes" id="UP000753961">
    <property type="component" value="Unassembled WGS sequence"/>
</dbReference>
<dbReference type="GO" id="GO:0030246">
    <property type="term" value="F:carbohydrate binding"/>
    <property type="evidence" value="ECO:0007669"/>
    <property type="project" value="InterPro"/>
</dbReference>
<evidence type="ECO:0000259" key="4">
    <source>
        <dbReference type="Pfam" id="PF02929"/>
    </source>
</evidence>
<sequence>MFVTADLKMMGVAGDNSWGARPYPQYAIPAKNYSFRFSIVPEN</sequence>
<accession>A0A953HQ25</accession>
<dbReference type="InterPro" id="IPR004199">
    <property type="entry name" value="B-gal_small/dom_5"/>
</dbReference>
<organism evidence="5 6">
    <name type="scientific">Membranihabitans marinus</name>
    <dbReference type="NCBI Taxonomy" id="1227546"/>
    <lineage>
        <taxon>Bacteria</taxon>
        <taxon>Pseudomonadati</taxon>
        <taxon>Bacteroidota</taxon>
        <taxon>Saprospiria</taxon>
        <taxon>Saprospirales</taxon>
        <taxon>Saprospiraceae</taxon>
        <taxon>Membranihabitans</taxon>
    </lineage>
</organism>
<protein>
    <recommendedName>
        <fullName evidence="4">Beta galactosidase small chain/ domain-containing protein</fullName>
    </recommendedName>
</protein>
<dbReference type="GO" id="GO:0009341">
    <property type="term" value="C:beta-galactosidase complex"/>
    <property type="evidence" value="ECO:0007669"/>
    <property type="project" value="InterPro"/>
</dbReference>
<dbReference type="GO" id="GO:0005975">
    <property type="term" value="P:carbohydrate metabolic process"/>
    <property type="evidence" value="ECO:0007669"/>
    <property type="project" value="InterPro"/>
</dbReference>
<dbReference type="GO" id="GO:0004565">
    <property type="term" value="F:beta-galactosidase activity"/>
    <property type="evidence" value="ECO:0007669"/>
    <property type="project" value="InterPro"/>
</dbReference>
<dbReference type="InterPro" id="IPR011013">
    <property type="entry name" value="Gal_mutarotase_sf_dom"/>
</dbReference>